<dbReference type="RefSeq" id="WP_126309611.1">
    <property type="nucleotide sequence ID" value="NZ_AP018449.1"/>
</dbReference>
<dbReference type="GO" id="GO:0000166">
    <property type="term" value="F:nucleotide binding"/>
    <property type="evidence" value="ECO:0007669"/>
    <property type="project" value="UniProtKB-KW"/>
</dbReference>
<evidence type="ECO:0000256" key="4">
    <source>
        <dbReference type="ARBA" id="ARBA00022741"/>
    </source>
</evidence>
<dbReference type="Pfam" id="PF12637">
    <property type="entry name" value="TSCPD"/>
    <property type="match status" value="1"/>
</dbReference>
<accession>A0A348ANM6</accession>
<dbReference type="NCBIfam" id="TIGR03905">
    <property type="entry name" value="TIGR03905_4_Cys"/>
    <property type="match status" value="1"/>
</dbReference>
<protein>
    <recommendedName>
        <fullName evidence="2">ribonucleoside-diphosphate reductase</fullName>
        <ecNumber evidence="2">1.17.4.1</ecNumber>
    </recommendedName>
</protein>
<proteinExistence type="inferred from homology"/>
<sequence>MSTFTPVGVCAKQIDFSVKDGIVQKIVFHSGCPGNLQGVSRLAEGRPVEEVISRLKGIQCGDKGTSCPDQLARALEANK</sequence>
<evidence type="ECO:0000256" key="1">
    <source>
        <dbReference type="ARBA" id="ARBA00007405"/>
    </source>
</evidence>
<dbReference type="AlphaFoldDB" id="A0A348ANM6"/>
<evidence type="ECO:0000256" key="5">
    <source>
        <dbReference type="ARBA" id="ARBA00047754"/>
    </source>
</evidence>
<evidence type="ECO:0000256" key="2">
    <source>
        <dbReference type="ARBA" id="ARBA00012274"/>
    </source>
</evidence>
<comment type="catalytic activity">
    <reaction evidence="5">
        <text>a 2'-deoxyribonucleoside 5'-diphosphate + [thioredoxin]-disulfide + H2O = a ribonucleoside 5'-diphosphate + [thioredoxin]-dithiol</text>
        <dbReference type="Rhea" id="RHEA:23252"/>
        <dbReference type="Rhea" id="RHEA-COMP:10698"/>
        <dbReference type="Rhea" id="RHEA-COMP:10700"/>
        <dbReference type="ChEBI" id="CHEBI:15377"/>
        <dbReference type="ChEBI" id="CHEBI:29950"/>
        <dbReference type="ChEBI" id="CHEBI:50058"/>
        <dbReference type="ChEBI" id="CHEBI:57930"/>
        <dbReference type="ChEBI" id="CHEBI:73316"/>
        <dbReference type="EC" id="1.17.4.1"/>
    </reaction>
</comment>
<dbReference type="EC" id="1.17.4.1" evidence="2"/>
<dbReference type="GO" id="GO:0071897">
    <property type="term" value="P:DNA biosynthetic process"/>
    <property type="evidence" value="ECO:0007669"/>
    <property type="project" value="UniProtKB-KW"/>
</dbReference>
<evidence type="ECO:0000313" key="7">
    <source>
        <dbReference type="EMBL" id="BBB92674.1"/>
    </source>
</evidence>
<evidence type="ECO:0000259" key="6">
    <source>
        <dbReference type="Pfam" id="PF12637"/>
    </source>
</evidence>
<dbReference type="EMBL" id="AP018449">
    <property type="protein sequence ID" value="BBB92674.1"/>
    <property type="molecule type" value="Genomic_DNA"/>
</dbReference>
<keyword evidence="3" id="KW-0237">DNA synthesis</keyword>
<dbReference type="InterPro" id="IPR023806">
    <property type="entry name" value="CHP03905"/>
</dbReference>
<dbReference type="KEGG" id="mana:MAMMFC1_03369"/>
<keyword evidence="4" id="KW-0547">Nucleotide-binding</keyword>
<dbReference type="GO" id="GO:0004748">
    <property type="term" value="F:ribonucleoside-diphosphate reductase activity, thioredoxin disulfide as acceptor"/>
    <property type="evidence" value="ECO:0007669"/>
    <property type="project" value="UniProtKB-EC"/>
</dbReference>
<dbReference type="OrthoDB" id="9801525at2"/>
<gene>
    <name evidence="7" type="ORF">MAMMFC1_03369</name>
</gene>
<comment type="similarity">
    <text evidence="1">Belongs to the ribonucleoside diphosphate reductase class-2 family.</text>
</comment>
<dbReference type="Proteomes" id="UP000276437">
    <property type="component" value="Chromosome"/>
</dbReference>
<evidence type="ECO:0000256" key="3">
    <source>
        <dbReference type="ARBA" id="ARBA00022634"/>
    </source>
</evidence>
<name>A0A348ANM6_9FIRM</name>
<reference evidence="7 8" key="1">
    <citation type="journal article" date="2018" name="Int. J. Syst. Evol. Microbiol.">
        <title>Methylomusa anaerophila gen. nov., sp. nov., an anaerobic methanol-utilizing bacterium isolated from a microbial fuel cell.</title>
        <authorList>
            <person name="Amano N."/>
            <person name="Yamamuro A."/>
            <person name="Miyahara M."/>
            <person name="Kouzuma A."/>
            <person name="Abe T."/>
            <person name="Watanabe K."/>
        </authorList>
    </citation>
    <scope>NUCLEOTIDE SEQUENCE [LARGE SCALE GENOMIC DNA]</scope>
    <source>
        <strain evidence="7 8">MMFC1</strain>
    </source>
</reference>
<feature type="domain" description="TSCPD" evidence="6">
    <location>
        <begin position="5"/>
        <end position="77"/>
    </location>
</feature>
<keyword evidence="8" id="KW-1185">Reference proteome</keyword>
<evidence type="ECO:0000313" key="8">
    <source>
        <dbReference type="Proteomes" id="UP000276437"/>
    </source>
</evidence>
<dbReference type="InterPro" id="IPR024434">
    <property type="entry name" value="TSCPD_dom"/>
</dbReference>
<organism evidence="7 8">
    <name type="scientific">Methylomusa anaerophila</name>
    <dbReference type="NCBI Taxonomy" id="1930071"/>
    <lineage>
        <taxon>Bacteria</taxon>
        <taxon>Bacillati</taxon>
        <taxon>Bacillota</taxon>
        <taxon>Negativicutes</taxon>
        <taxon>Selenomonadales</taxon>
        <taxon>Sporomusaceae</taxon>
        <taxon>Methylomusa</taxon>
    </lineage>
</organism>